<dbReference type="STRING" id="1742973.COMA2_10024"/>
<accession>A0A0S4L1C9</accession>
<reference evidence="2" key="1">
    <citation type="submission" date="2015-10" db="EMBL/GenBank/DDBJ databases">
        <authorList>
            <person name="Luecker S."/>
            <person name="Luecker S."/>
        </authorList>
    </citation>
    <scope>NUCLEOTIDE SEQUENCE [LARGE SCALE GENOMIC DNA]</scope>
</reference>
<keyword evidence="2" id="KW-1185">Reference proteome</keyword>
<sequence>METKIKLFFDPVGNTLTVWFGDPDQEHICEETGNDVILMKNRTGQVIGFEKLNFVPAGTDMPLVSFETMATPAP</sequence>
<evidence type="ECO:0000313" key="2">
    <source>
        <dbReference type="Proteomes" id="UP000198736"/>
    </source>
</evidence>
<name>A0A0S4L1C9_9BACT</name>
<dbReference type="Proteomes" id="UP000198736">
    <property type="component" value="Unassembled WGS sequence"/>
</dbReference>
<dbReference type="EMBL" id="CZPZ01000001">
    <property type="protein sequence ID" value="CUS31285.1"/>
    <property type="molecule type" value="Genomic_DNA"/>
</dbReference>
<evidence type="ECO:0000313" key="1">
    <source>
        <dbReference type="EMBL" id="CUS31285.1"/>
    </source>
</evidence>
<protein>
    <recommendedName>
        <fullName evidence="3">DUF2283 domain-containing protein</fullName>
    </recommendedName>
</protein>
<proteinExistence type="predicted"/>
<dbReference type="OrthoDB" id="964875at2"/>
<dbReference type="RefSeq" id="WP_090893543.1">
    <property type="nucleotide sequence ID" value="NZ_CZPZ01000001.1"/>
</dbReference>
<dbReference type="InterPro" id="IPR019270">
    <property type="entry name" value="DUF2283"/>
</dbReference>
<dbReference type="Pfam" id="PF10049">
    <property type="entry name" value="DUF2283"/>
    <property type="match status" value="1"/>
</dbReference>
<gene>
    <name evidence="1" type="ORF">COMA2_10024</name>
</gene>
<dbReference type="AlphaFoldDB" id="A0A0S4L1C9"/>
<evidence type="ECO:0008006" key="3">
    <source>
        <dbReference type="Google" id="ProtNLM"/>
    </source>
</evidence>
<organism evidence="1 2">
    <name type="scientific">Candidatus Nitrospira nitrificans</name>
    <dbReference type="NCBI Taxonomy" id="1742973"/>
    <lineage>
        <taxon>Bacteria</taxon>
        <taxon>Pseudomonadati</taxon>
        <taxon>Nitrospirota</taxon>
        <taxon>Nitrospiria</taxon>
        <taxon>Nitrospirales</taxon>
        <taxon>Nitrospiraceae</taxon>
        <taxon>Nitrospira</taxon>
    </lineage>
</organism>